<dbReference type="RefSeq" id="WP_345865261.1">
    <property type="nucleotide sequence ID" value="NZ_JBDIMF010000005.1"/>
</dbReference>
<name>A0ABU9XUC9_9SPHN</name>
<sequence>MASAPQNVQLPLFYKALEPLSSEVHANFKVREATSAPFVVGQHAVPVTVEEFPLVQRHMPIVFTLGDDAVPIALMGMNEGVNVFFDDEGRLNDPTIYLPAYIRRYPYLLAKLRPDAQELSLCFDPTTETLGAFEDGRPLFEDGKPTEIVTNILSFNESFEEAGARTGNFMNDIKEMGLLMDGEISIQPDGAAQPFIYRGFQMINEEKLADLRGDQLRKIHKNGMLPLIYAHLFSLSLMRDVFGRQMAQGKLPTPELQLQ</sequence>
<reference evidence="1 2" key="1">
    <citation type="submission" date="2024-05" db="EMBL/GenBank/DDBJ databases">
        <authorList>
            <person name="Liu Q."/>
            <person name="Xin Y.-H."/>
        </authorList>
    </citation>
    <scope>NUCLEOTIDE SEQUENCE [LARGE SCALE GENOMIC DNA]</scope>
    <source>
        <strain evidence="1 2">CGMCC 1.15349</strain>
    </source>
</reference>
<comment type="caution">
    <text evidence="1">The sequence shown here is derived from an EMBL/GenBank/DDBJ whole genome shotgun (WGS) entry which is preliminary data.</text>
</comment>
<proteinExistence type="predicted"/>
<protein>
    <submittedName>
        <fullName evidence="1">SapC family protein</fullName>
    </submittedName>
</protein>
<gene>
    <name evidence="1" type="ORF">ABC969_12095</name>
</gene>
<evidence type="ECO:0000313" key="1">
    <source>
        <dbReference type="EMBL" id="MEN2787158.1"/>
    </source>
</evidence>
<accession>A0ABU9XUC9</accession>
<keyword evidence="2" id="KW-1185">Reference proteome</keyword>
<dbReference type="Pfam" id="PF07277">
    <property type="entry name" value="SapC"/>
    <property type="match status" value="1"/>
</dbReference>
<dbReference type="InterPro" id="IPR010836">
    <property type="entry name" value="SapC"/>
</dbReference>
<dbReference type="Proteomes" id="UP001404104">
    <property type="component" value="Unassembled WGS sequence"/>
</dbReference>
<evidence type="ECO:0000313" key="2">
    <source>
        <dbReference type="Proteomes" id="UP001404104"/>
    </source>
</evidence>
<organism evidence="1 2">
    <name type="scientific">Sphingomonas qilianensis</name>
    <dbReference type="NCBI Taxonomy" id="1736690"/>
    <lineage>
        <taxon>Bacteria</taxon>
        <taxon>Pseudomonadati</taxon>
        <taxon>Pseudomonadota</taxon>
        <taxon>Alphaproteobacteria</taxon>
        <taxon>Sphingomonadales</taxon>
        <taxon>Sphingomonadaceae</taxon>
        <taxon>Sphingomonas</taxon>
    </lineage>
</organism>
<dbReference type="EMBL" id="JBDIMF010000005">
    <property type="protein sequence ID" value="MEN2787158.1"/>
    <property type="molecule type" value="Genomic_DNA"/>
</dbReference>